<feature type="transmembrane region" description="Helical" evidence="1">
    <location>
        <begin position="5"/>
        <end position="23"/>
    </location>
</feature>
<dbReference type="Proteomes" id="UP000271125">
    <property type="component" value="Unassembled WGS sequence"/>
</dbReference>
<gene>
    <name evidence="3" type="ORF">DRP43_03520</name>
</gene>
<evidence type="ECO:0000313" key="4">
    <source>
        <dbReference type="Proteomes" id="UP000271125"/>
    </source>
</evidence>
<accession>A0A660SI36</accession>
<evidence type="ECO:0000313" key="3">
    <source>
        <dbReference type="EMBL" id="RKX70303.1"/>
    </source>
</evidence>
<dbReference type="InterPro" id="IPR037185">
    <property type="entry name" value="EmrE-like"/>
</dbReference>
<feature type="transmembrane region" description="Helical" evidence="1">
    <location>
        <begin position="35"/>
        <end position="55"/>
    </location>
</feature>
<comment type="caution">
    <text evidence="3">The sequence shown here is derived from an EMBL/GenBank/DDBJ whole genome shotgun (WGS) entry which is preliminary data.</text>
</comment>
<keyword evidence="1" id="KW-1133">Transmembrane helix</keyword>
<dbReference type="AlphaFoldDB" id="A0A660SI36"/>
<feature type="domain" description="EamA" evidence="2">
    <location>
        <begin position="3"/>
        <end position="108"/>
    </location>
</feature>
<feature type="transmembrane region" description="Helical" evidence="1">
    <location>
        <begin position="91"/>
        <end position="110"/>
    </location>
</feature>
<evidence type="ECO:0000259" key="2">
    <source>
        <dbReference type="Pfam" id="PF00892"/>
    </source>
</evidence>
<organism evidence="3 4">
    <name type="scientific">candidate division TA06 bacterium</name>
    <dbReference type="NCBI Taxonomy" id="2250710"/>
    <lineage>
        <taxon>Bacteria</taxon>
        <taxon>Bacteria division TA06</taxon>
    </lineage>
</organism>
<dbReference type="InterPro" id="IPR000620">
    <property type="entry name" value="EamA_dom"/>
</dbReference>
<dbReference type="Pfam" id="PF00892">
    <property type="entry name" value="EamA"/>
    <property type="match status" value="1"/>
</dbReference>
<feature type="transmembrane region" description="Helical" evidence="1">
    <location>
        <begin position="67"/>
        <end position="85"/>
    </location>
</feature>
<keyword evidence="1" id="KW-0812">Transmembrane</keyword>
<sequence length="120" mass="13568">MFPWFAYIVAILYGTILFIPVLFILKTELIFPVHYFINIIYLGFILTGFGYICFFKTIKNIGASSSAMIFFLKPVISLMLAFAFLKEEISIHIILAIVFLLSGAAINLLSRKREGTTTNS</sequence>
<reference evidence="3 4" key="1">
    <citation type="submission" date="2018-06" db="EMBL/GenBank/DDBJ databases">
        <title>Extensive metabolic versatility and redundancy in microbially diverse, dynamic hydrothermal sediments.</title>
        <authorList>
            <person name="Dombrowski N."/>
            <person name="Teske A."/>
            <person name="Baker B.J."/>
        </authorList>
    </citation>
    <scope>NUCLEOTIDE SEQUENCE [LARGE SCALE GENOMIC DNA]</scope>
    <source>
        <strain evidence="3">B10_G13</strain>
    </source>
</reference>
<protein>
    <recommendedName>
        <fullName evidence="2">EamA domain-containing protein</fullName>
    </recommendedName>
</protein>
<evidence type="ECO:0000256" key="1">
    <source>
        <dbReference type="SAM" id="Phobius"/>
    </source>
</evidence>
<keyword evidence="1" id="KW-0472">Membrane</keyword>
<dbReference type="GO" id="GO:0016020">
    <property type="term" value="C:membrane"/>
    <property type="evidence" value="ECO:0007669"/>
    <property type="project" value="InterPro"/>
</dbReference>
<dbReference type="SUPFAM" id="SSF103481">
    <property type="entry name" value="Multidrug resistance efflux transporter EmrE"/>
    <property type="match status" value="1"/>
</dbReference>
<dbReference type="EMBL" id="QNBD01000141">
    <property type="protein sequence ID" value="RKX70303.1"/>
    <property type="molecule type" value="Genomic_DNA"/>
</dbReference>
<name>A0A660SI36_UNCT6</name>
<proteinExistence type="predicted"/>